<dbReference type="OrthoDB" id="9801773at2"/>
<name>A0A3N0E1V6_9ACTN</name>
<evidence type="ECO:0000256" key="1">
    <source>
        <dbReference type="ARBA" id="ARBA00009353"/>
    </source>
</evidence>
<feature type="domain" description="NAD-dependent epimerase/dehydratase" evidence="2">
    <location>
        <begin position="2"/>
        <end position="218"/>
    </location>
</feature>
<dbReference type="EMBL" id="RJMB01000030">
    <property type="protein sequence ID" value="RNL81786.1"/>
    <property type="molecule type" value="Genomic_DNA"/>
</dbReference>
<dbReference type="PANTHER" id="PTHR11092">
    <property type="entry name" value="SUGAR NUCLEOTIDE EPIMERASE RELATED"/>
    <property type="match status" value="1"/>
</dbReference>
<sequence length="294" mass="30916">MAITGASGLIGTQLGRSLTASGQDVLRFVRRPARDAAEVRWDPEGGYVDTERLTGVEAVVHLAGEPVGPARWTTARKRRIWDSRVRGTRTLATALAAMDAPPPRLLSGSAIGYYGNTGAATADERTPAGAGFLADLCVAWEGATEPAQRAGISVAHMRSANVLSASGGLLGFSLPAFRMGLGARLGSGQQHMSWISLPDEVGAIRFLLDHPDLQGPFNLCAPNPVSNAAFTAAVARAVRRPAVLAVPGFALRAALAEFADEGVLVDQSASPERLREAGYTFEHADLRAALRDLL</sequence>
<proteinExistence type="inferred from homology"/>
<keyword evidence="5" id="KW-1185">Reference proteome</keyword>
<protein>
    <submittedName>
        <fullName evidence="4">TIGR01777 family protein</fullName>
    </submittedName>
</protein>
<accession>A0A3N0E1V6</accession>
<evidence type="ECO:0000313" key="5">
    <source>
        <dbReference type="Proteomes" id="UP000269198"/>
    </source>
</evidence>
<feature type="domain" description="DUF1731" evidence="3">
    <location>
        <begin position="246"/>
        <end position="293"/>
    </location>
</feature>
<dbReference type="Pfam" id="PF01370">
    <property type="entry name" value="Epimerase"/>
    <property type="match status" value="1"/>
</dbReference>
<dbReference type="Gene3D" id="3.40.50.720">
    <property type="entry name" value="NAD(P)-binding Rossmann-like Domain"/>
    <property type="match status" value="1"/>
</dbReference>
<dbReference type="NCBIfam" id="TIGR01777">
    <property type="entry name" value="yfcH"/>
    <property type="match status" value="1"/>
</dbReference>
<dbReference type="InterPro" id="IPR010099">
    <property type="entry name" value="SDR39U1"/>
</dbReference>
<evidence type="ECO:0000259" key="2">
    <source>
        <dbReference type="Pfam" id="PF01370"/>
    </source>
</evidence>
<dbReference type="SUPFAM" id="SSF51735">
    <property type="entry name" value="NAD(P)-binding Rossmann-fold domains"/>
    <property type="match status" value="1"/>
</dbReference>
<reference evidence="4 5" key="1">
    <citation type="submission" date="2018-11" db="EMBL/GenBank/DDBJ databases">
        <title>The genome draft of YIM 96095.</title>
        <authorList>
            <person name="Tang S.-K."/>
            <person name="Chunyu W.-X."/>
            <person name="Feng Y.-Z."/>
        </authorList>
    </citation>
    <scope>NUCLEOTIDE SEQUENCE [LARGE SCALE GENOMIC DNA]</scope>
    <source>
        <strain evidence="4 5">YIM 96095</strain>
    </source>
</reference>
<organism evidence="4 5">
    <name type="scientific">Halostreptopolyspora alba</name>
    <dbReference type="NCBI Taxonomy" id="2487137"/>
    <lineage>
        <taxon>Bacteria</taxon>
        <taxon>Bacillati</taxon>
        <taxon>Actinomycetota</taxon>
        <taxon>Actinomycetes</taxon>
        <taxon>Streptosporangiales</taxon>
        <taxon>Nocardiopsidaceae</taxon>
        <taxon>Halostreptopolyspora</taxon>
    </lineage>
</organism>
<dbReference type="InterPro" id="IPR036291">
    <property type="entry name" value="NAD(P)-bd_dom_sf"/>
</dbReference>
<evidence type="ECO:0000313" key="4">
    <source>
        <dbReference type="EMBL" id="RNL81786.1"/>
    </source>
</evidence>
<comment type="caution">
    <text evidence="4">The sequence shown here is derived from an EMBL/GenBank/DDBJ whole genome shotgun (WGS) entry which is preliminary data.</text>
</comment>
<evidence type="ECO:0000259" key="3">
    <source>
        <dbReference type="Pfam" id="PF08338"/>
    </source>
</evidence>
<dbReference type="Pfam" id="PF08338">
    <property type="entry name" value="DUF1731"/>
    <property type="match status" value="1"/>
</dbReference>
<dbReference type="Proteomes" id="UP000269198">
    <property type="component" value="Unassembled WGS sequence"/>
</dbReference>
<dbReference type="PANTHER" id="PTHR11092:SF0">
    <property type="entry name" value="EPIMERASE FAMILY PROTEIN SDR39U1"/>
    <property type="match status" value="1"/>
</dbReference>
<gene>
    <name evidence="4" type="ORF">EFW17_21520</name>
</gene>
<dbReference type="AlphaFoldDB" id="A0A3N0E1V6"/>
<dbReference type="InterPro" id="IPR001509">
    <property type="entry name" value="Epimerase_deHydtase"/>
</dbReference>
<comment type="similarity">
    <text evidence="1">Belongs to the NAD(P)-dependent epimerase/dehydratase family. SDR39U1 subfamily.</text>
</comment>
<dbReference type="InterPro" id="IPR013549">
    <property type="entry name" value="DUF1731"/>
</dbReference>